<feature type="transmembrane region" description="Helical" evidence="1">
    <location>
        <begin position="6"/>
        <end position="24"/>
    </location>
</feature>
<dbReference type="NCBIfam" id="TIGR02226">
    <property type="entry name" value="two_anch"/>
    <property type="match status" value="1"/>
</dbReference>
<dbReference type="Pfam" id="PF07584">
    <property type="entry name" value="BatA"/>
    <property type="match status" value="1"/>
</dbReference>
<organism evidence="3 4">
    <name type="scientific">Paludisphaera mucosa</name>
    <dbReference type="NCBI Taxonomy" id="3030827"/>
    <lineage>
        <taxon>Bacteria</taxon>
        <taxon>Pseudomonadati</taxon>
        <taxon>Planctomycetota</taxon>
        <taxon>Planctomycetia</taxon>
        <taxon>Isosphaerales</taxon>
        <taxon>Isosphaeraceae</taxon>
        <taxon>Paludisphaera</taxon>
    </lineage>
</organism>
<protein>
    <submittedName>
        <fullName evidence="3">BatA domain-containing protein</fullName>
    </submittedName>
</protein>
<dbReference type="Proteomes" id="UP001216907">
    <property type="component" value="Unassembled WGS sequence"/>
</dbReference>
<proteinExistence type="predicted"/>
<dbReference type="InterPro" id="IPR002035">
    <property type="entry name" value="VWF_A"/>
</dbReference>
<dbReference type="SMART" id="SM00327">
    <property type="entry name" value="VWA"/>
    <property type="match status" value="1"/>
</dbReference>
<dbReference type="SUPFAM" id="SSF52317">
    <property type="entry name" value="Class I glutamine amidotransferase-like"/>
    <property type="match status" value="1"/>
</dbReference>
<keyword evidence="1" id="KW-0812">Transmembrane</keyword>
<dbReference type="Pfam" id="PF13519">
    <property type="entry name" value="VWA_2"/>
    <property type="match status" value="1"/>
</dbReference>
<evidence type="ECO:0000313" key="3">
    <source>
        <dbReference type="EMBL" id="MDG3004349.1"/>
    </source>
</evidence>
<dbReference type="InterPro" id="IPR029062">
    <property type="entry name" value="Class_I_gatase-like"/>
</dbReference>
<evidence type="ECO:0000313" key="4">
    <source>
        <dbReference type="Proteomes" id="UP001216907"/>
    </source>
</evidence>
<name>A0ABT6F9V9_9BACT</name>
<keyword evidence="1" id="KW-1133">Transmembrane helix</keyword>
<dbReference type="CDD" id="cd00198">
    <property type="entry name" value="vWFA"/>
    <property type="match status" value="1"/>
</dbReference>
<accession>A0ABT6F9V9</accession>
<dbReference type="Gene3D" id="3.40.50.880">
    <property type="match status" value="1"/>
</dbReference>
<dbReference type="PANTHER" id="PTHR37464">
    <property type="entry name" value="BLL2463 PROTEIN"/>
    <property type="match status" value="1"/>
</dbReference>
<dbReference type="EMBL" id="JARRAG010000002">
    <property type="protein sequence ID" value="MDG3004349.1"/>
    <property type="molecule type" value="Genomic_DNA"/>
</dbReference>
<keyword evidence="1" id="KW-0472">Membrane</keyword>
<gene>
    <name evidence="3" type="ORF">PZE19_11230</name>
</gene>
<evidence type="ECO:0000256" key="1">
    <source>
        <dbReference type="SAM" id="Phobius"/>
    </source>
</evidence>
<dbReference type="SUPFAM" id="SSF53300">
    <property type="entry name" value="vWA-like"/>
    <property type="match status" value="1"/>
</dbReference>
<keyword evidence="4" id="KW-1185">Reference proteome</keyword>
<feature type="domain" description="VWFA" evidence="2">
    <location>
        <begin position="91"/>
        <end position="452"/>
    </location>
</feature>
<reference evidence="3 4" key="1">
    <citation type="submission" date="2023-03" db="EMBL/GenBank/DDBJ databases">
        <title>Paludisphaera mucosa sp. nov. a novel planctomycete from northern fen.</title>
        <authorList>
            <person name="Ivanova A."/>
        </authorList>
    </citation>
    <scope>NUCLEOTIDE SEQUENCE [LARGE SCALE GENOMIC DNA]</scope>
    <source>
        <strain evidence="3 4">Pla2</strain>
    </source>
</reference>
<dbReference type="RefSeq" id="WP_277860707.1">
    <property type="nucleotide sequence ID" value="NZ_JARRAG010000002.1"/>
</dbReference>
<dbReference type="InterPro" id="IPR011933">
    <property type="entry name" value="Double_TM_dom"/>
</dbReference>
<sequence>MSFLTPFFILGGLAVAAPILFHLIRRTTRSEMPFSSLIFLAPSPPRVTRRSRLEHWPLLLLRAAALAILAAAFARPFLRQTAAQDLGDVGRSRTALLIDVSASMRRGTLWSKAVAKALEVVAGCGPQDELAVLAFDASSRPVLGFAEWASLDPAQRQAAARSRIEALAPSWGATRLGQALIDAAGAIEDLGDAARASARVPRRIVLVSDLQQGSRLDALGDFDWPSDLELDARPVAAEGSNAAAEWLAPSDDDARPDALRVRVSNDPNSKRESFSLSWVDDKEARPIPVYVPPGESRVVRVPRPTAGPARTALRLEGDAHSFDDVLYLAADPEQPATVLFVGPDEPDDPEGLLYYLGRVFDAAPGRAVKVERRAPGSPLAIAADPPPALVVLAAETSPGDAASLAEFAKRGGTVLAVVAAGRAATLAAAAEVPAFDVVDAEVRGDAMLGEIAFDHPLFASVSAPQFNDFTKIRFRRYRRLPADALGEARVVARFENGDPAVIEKRLGKGRLVVFASGWKPADGWLARSSKFVPLMSALLDGPGSGEAAGPLLVGGPIPLPEGAVAVHKPDGSTVRVEPGTAAFRAAEAPGVYGVDAPGGPRRFAVNLDPLESRTAPLGVEALEQAGCRLVRSEASAEVEREATRQLQNAELEGRQKLWRPLILLAIAVLIVETWLAGRLGRARPIQAGASAP</sequence>
<dbReference type="PANTHER" id="PTHR37464:SF1">
    <property type="entry name" value="BLL2463 PROTEIN"/>
    <property type="match status" value="1"/>
</dbReference>
<dbReference type="InterPro" id="IPR024163">
    <property type="entry name" value="Aerotolerance_reg_N"/>
</dbReference>
<evidence type="ECO:0000259" key="2">
    <source>
        <dbReference type="SMART" id="SM00327"/>
    </source>
</evidence>
<dbReference type="InterPro" id="IPR036465">
    <property type="entry name" value="vWFA_dom_sf"/>
</dbReference>
<dbReference type="Gene3D" id="3.40.50.410">
    <property type="entry name" value="von Willebrand factor, type A domain"/>
    <property type="match status" value="1"/>
</dbReference>
<comment type="caution">
    <text evidence="3">The sequence shown here is derived from an EMBL/GenBank/DDBJ whole genome shotgun (WGS) entry which is preliminary data.</text>
</comment>
<feature type="transmembrane region" description="Helical" evidence="1">
    <location>
        <begin position="59"/>
        <end position="78"/>
    </location>
</feature>